<dbReference type="Proteomes" id="UP001605036">
    <property type="component" value="Unassembled WGS sequence"/>
</dbReference>
<feature type="compositionally biased region" description="Low complexity" evidence="1">
    <location>
        <begin position="33"/>
        <end position="46"/>
    </location>
</feature>
<evidence type="ECO:0000313" key="2">
    <source>
        <dbReference type="EMBL" id="KAL2632683.1"/>
    </source>
</evidence>
<comment type="caution">
    <text evidence="2">The sequence shown here is derived from an EMBL/GenBank/DDBJ whole genome shotgun (WGS) entry which is preliminary data.</text>
</comment>
<protein>
    <submittedName>
        <fullName evidence="2">Uncharacterized protein</fullName>
    </submittedName>
</protein>
<evidence type="ECO:0000256" key="1">
    <source>
        <dbReference type="SAM" id="MobiDB-lite"/>
    </source>
</evidence>
<reference evidence="2 3" key="1">
    <citation type="submission" date="2024-09" db="EMBL/GenBank/DDBJ databases">
        <title>Chromosome-scale assembly of Riccia fluitans.</title>
        <authorList>
            <person name="Paukszto L."/>
            <person name="Sawicki J."/>
            <person name="Karawczyk K."/>
            <person name="Piernik-Szablinska J."/>
            <person name="Szczecinska M."/>
            <person name="Mazdziarz M."/>
        </authorList>
    </citation>
    <scope>NUCLEOTIDE SEQUENCE [LARGE SCALE GENOMIC DNA]</scope>
    <source>
        <strain evidence="2">Rf_01</strain>
        <tissue evidence="2">Aerial parts of the thallus</tissue>
    </source>
</reference>
<proteinExistence type="predicted"/>
<accession>A0ABD1YPS6</accession>
<evidence type="ECO:0000313" key="3">
    <source>
        <dbReference type="Proteomes" id="UP001605036"/>
    </source>
</evidence>
<sequence>MGSSEDNRSRALLPDLAAPSLEADALETFEDGSTTSNTSASASVSNQARPKPSHHLRELRALGLSWTQEPARRRAAAVRRIERHEFLQRAAKFQKRRSRRSADEVDNYTAGPSGIPNSLLRWKDPVTRGLPDLRGFEDDISKYFDDPCTDATTTSSSAGDRPLSPANEVKIQGNLSGQDRVETSKDICCVFKETVAKVSSLEIMSPDPPDKGLQNAILKFNAQSGKLGPSDKSKGKG</sequence>
<dbReference type="EMBL" id="JBHFFA010000003">
    <property type="protein sequence ID" value="KAL2632683.1"/>
    <property type="molecule type" value="Genomic_DNA"/>
</dbReference>
<feature type="region of interest" description="Disordered" evidence="1">
    <location>
        <begin position="23"/>
        <end position="55"/>
    </location>
</feature>
<feature type="region of interest" description="Disordered" evidence="1">
    <location>
        <begin position="91"/>
        <end position="110"/>
    </location>
</feature>
<gene>
    <name evidence="2" type="ORF">R1flu_004162</name>
</gene>
<keyword evidence="3" id="KW-1185">Reference proteome</keyword>
<name>A0ABD1YPS6_9MARC</name>
<organism evidence="2 3">
    <name type="scientific">Riccia fluitans</name>
    <dbReference type="NCBI Taxonomy" id="41844"/>
    <lineage>
        <taxon>Eukaryota</taxon>
        <taxon>Viridiplantae</taxon>
        <taxon>Streptophyta</taxon>
        <taxon>Embryophyta</taxon>
        <taxon>Marchantiophyta</taxon>
        <taxon>Marchantiopsida</taxon>
        <taxon>Marchantiidae</taxon>
        <taxon>Marchantiales</taxon>
        <taxon>Ricciaceae</taxon>
        <taxon>Riccia</taxon>
    </lineage>
</organism>
<dbReference type="AlphaFoldDB" id="A0ABD1YPS6"/>